<dbReference type="GO" id="GO:0006508">
    <property type="term" value="P:proteolysis"/>
    <property type="evidence" value="ECO:0007669"/>
    <property type="project" value="UniProtKB-KW"/>
</dbReference>
<dbReference type="InterPro" id="IPR001254">
    <property type="entry name" value="Trypsin_dom"/>
</dbReference>
<dbReference type="Gene3D" id="2.40.10.10">
    <property type="entry name" value="Trypsin-like serine proteases"/>
    <property type="match status" value="1"/>
</dbReference>
<keyword evidence="2 5" id="KW-0720">Serine protease</keyword>
<dbReference type="SUPFAM" id="SSF50494">
    <property type="entry name" value="Trypsin-like serine proteases"/>
    <property type="match status" value="1"/>
</dbReference>
<name>E4YUN7_OIKDI</name>
<dbReference type="InterPro" id="IPR018114">
    <property type="entry name" value="TRYPSIN_HIS"/>
</dbReference>
<dbReference type="InterPro" id="IPR043504">
    <property type="entry name" value="Peptidase_S1_PA_chymotrypsin"/>
</dbReference>
<dbReference type="InterPro" id="IPR001314">
    <property type="entry name" value="Peptidase_S1A"/>
</dbReference>
<dbReference type="FunFam" id="2.40.10.10:FF:000002">
    <property type="entry name" value="Transmembrane protease serine"/>
    <property type="match status" value="1"/>
</dbReference>
<dbReference type="EMBL" id="FN655453">
    <property type="protein sequence ID" value="CBY39176.1"/>
    <property type="molecule type" value="Genomic_DNA"/>
</dbReference>
<evidence type="ECO:0000256" key="2">
    <source>
        <dbReference type="ARBA" id="ARBA00022825"/>
    </source>
</evidence>
<comment type="similarity">
    <text evidence="4">Belongs to the peptidase S1 family. CLIP subfamily.</text>
</comment>
<dbReference type="AlphaFoldDB" id="E4YUN7"/>
<dbReference type="GO" id="GO:0004252">
    <property type="term" value="F:serine-type endopeptidase activity"/>
    <property type="evidence" value="ECO:0007669"/>
    <property type="project" value="InterPro"/>
</dbReference>
<evidence type="ECO:0000256" key="4">
    <source>
        <dbReference type="ARBA" id="ARBA00024195"/>
    </source>
</evidence>
<dbReference type="PROSITE" id="PS00134">
    <property type="entry name" value="TRYPSIN_HIS"/>
    <property type="match status" value="1"/>
</dbReference>
<keyword evidence="1 5" id="KW-0645">Protease</keyword>
<sequence>MHKFLIFQFILHSYANWAHNSICMEKKDISGDKNGELKCNGPSCEIFCKKEFDHYGGPRKVNCKVHQDSSKGNQWNHQIGVCRPCVPIVPHDKELVKQCRKSATTGIYNCQYSCKQKDHLIMPIKRKSFLVGCRCRWKIDRQEICHWRRAKTNKIYDEEIQNWYCARREVVSFAIAPAGLPANLKSCKDEKHFNQRIFGGMLTSLERWPWIVRLEFGNRRCGGTLISESRILTAAHCCSGFENDIRNVRIYLNEEDALLFEQNEIILNPLNLKIHENYRTNSFHDDLCVLDFQKAKSIFNHPVCLPDNSTQGPSSSSKCFIAGWGKTSFSPHEEANHKLNEVDVKIWNNAKCRNVLSSENLDLDKMLCAGWEEGIKDSCQGDSGGPLVCLENDKALLFGVTSWGVGCGLPDSPGVYVRIMHYLSWLNKI</sequence>
<dbReference type="PROSITE" id="PS50240">
    <property type="entry name" value="TRYPSIN_DOM"/>
    <property type="match status" value="1"/>
</dbReference>
<evidence type="ECO:0000256" key="3">
    <source>
        <dbReference type="ARBA" id="ARBA00023157"/>
    </source>
</evidence>
<dbReference type="PROSITE" id="PS00135">
    <property type="entry name" value="TRYPSIN_SER"/>
    <property type="match status" value="1"/>
</dbReference>
<organism evidence="7">
    <name type="scientific">Oikopleura dioica</name>
    <name type="common">Tunicate</name>
    <dbReference type="NCBI Taxonomy" id="34765"/>
    <lineage>
        <taxon>Eukaryota</taxon>
        <taxon>Metazoa</taxon>
        <taxon>Chordata</taxon>
        <taxon>Tunicata</taxon>
        <taxon>Appendicularia</taxon>
        <taxon>Copelata</taxon>
        <taxon>Oikopleuridae</taxon>
        <taxon>Oikopleura</taxon>
    </lineage>
</organism>
<keyword evidence="5" id="KW-0378">Hydrolase</keyword>
<dbReference type="InterPro" id="IPR033116">
    <property type="entry name" value="TRYPSIN_SER"/>
</dbReference>
<dbReference type="PRINTS" id="PR00722">
    <property type="entry name" value="CHYMOTRYPSIN"/>
</dbReference>
<protein>
    <recommendedName>
        <fullName evidence="6">Peptidase S1 domain-containing protein</fullName>
    </recommendedName>
</protein>
<gene>
    <name evidence="7" type="ORF">GSOID_T00019726001</name>
</gene>
<reference evidence="7" key="1">
    <citation type="journal article" date="2010" name="Science">
        <title>Plasticity of animal genome architecture unmasked by rapid evolution of a pelagic tunicate.</title>
        <authorList>
            <person name="Denoeud F."/>
            <person name="Henriet S."/>
            <person name="Mungpakdee S."/>
            <person name="Aury J.M."/>
            <person name="Da Silva C."/>
            <person name="Brinkmann H."/>
            <person name="Mikhaleva J."/>
            <person name="Olsen L.C."/>
            <person name="Jubin C."/>
            <person name="Canestro C."/>
            <person name="Bouquet J.M."/>
            <person name="Danks G."/>
            <person name="Poulain J."/>
            <person name="Campsteijn C."/>
            <person name="Adamski M."/>
            <person name="Cross I."/>
            <person name="Yadetie F."/>
            <person name="Muffato M."/>
            <person name="Louis A."/>
            <person name="Butcher S."/>
            <person name="Tsagkogeorga G."/>
            <person name="Konrad A."/>
            <person name="Singh S."/>
            <person name="Jensen M.F."/>
            <person name="Cong E.H."/>
            <person name="Eikeseth-Otteraa H."/>
            <person name="Noel B."/>
            <person name="Anthouard V."/>
            <person name="Porcel B.M."/>
            <person name="Kachouri-Lafond R."/>
            <person name="Nishino A."/>
            <person name="Ugolini M."/>
            <person name="Chourrout P."/>
            <person name="Nishida H."/>
            <person name="Aasland R."/>
            <person name="Huzurbazar S."/>
            <person name="Westhof E."/>
            <person name="Delsuc F."/>
            <person name="Lehrach H."/>
            <person name="Reinhardt R."/>
            <person name="Weissenbach J."/>
            <person name="Roy S.W."/>
            <person name="Artiguenave F."/>
            <person name="Postlethwait J.H."/>
            <person name="Manak J.R."/>
            <person name="Thompson E.M."/>
            <person name="Jaillon O."/>
            <person name="Du Pasquier L."/>
            <person name="Boudinot P."/>
            <person name="Liberles D.A."/>
            <person name="Volff J.N."/>
            <person name="Philippe H."/>
            <person name="Lenhard B."/>
            <person name="Roest Crollius H."/>
            <person name="Wincker P."/>
            <person name="Chourrout D."/>
        </authorList>
    </citation>
    <scope>NUCLEOTIDE SEQUENCE [LARGE SCALE GENOMIC DNA]</scope>
</reference>
<accession>E4YUN7</accession>
<evidence type="ECO:0000256" key="1">
    <source>
        <dbReference type="ARBA" id="ARBA00022670"/>
    </source>
</evidence>
<dbReference type="Pfam" id="PF00089">
    <property type="entry name" value="Trypsin"/>
    <property type="match status" value="1"/>
</dbReference>
<dbReference type="CDD" id="cd00190">
    <property type="entry name" value="Tryp_SPc"/>
    <property type="match status" value="1"/>
</dbReference>
<keyword evidence="3" id="KW-1015">Disulfide bond</keyword>
<dbReference type="Proteomes" id="UP000011014">
    <property type="component" value="Unassembled WGS sequence"/>
</dbReference>
<dbReference type="PANTHER" id="PTHR24252">
    <property type="entry name" value="ACROSIN-RELATED"/>
    <property type="match status" value="1"/>
</dbReference>
<evidence type="ECO:0000256" key="5">
    <source>
        <dbReference type="RuleBase" id="RU363034"/>
    </source>
</evidence>
<proteinExistence type="inferred from homology"/>
<evidence type="ECO:0000259" key="6">
    <source>
        <dbReference type="PROSITE" id="PS50240"/>
    </source>
</evidence>
<dbReference type="SMART" id="SM00020">
    <property type="entry name" value="Tryp_SPc"/>
    <property type="match status" value="1"/>
</dbReference>
<feature type="domain" description="Peptidase S1" evidence="6">
    <location>
        <begin position="197"/>
        <end position="429"/>
    </location>
</feature>
<dbReference type="PANTHER" id="PTHR24252:SF7">
    <property type="entry name" value="HYALIN"/>
    <property type="match status" value="1"/>
</dbReference>
<evidence type="ECO:0000313" key="7">
    <source>
        <dbReference type="EMBL" id="CBY39176.1"/>
    </source>
</evidence>
<dbReference type="InterPro" id="IPR009003">
    <property type="entry name" value="Peptidase_S1_PA"/>
</dbReference>